<evidence type="ECO:0000256" key="7">
    <source>
        <dbReference type="PIRSR" id="PIRSR029256-1"/>
    </source>
</evidence>
<name>A0A292IIZ0_9MOLU</name>
<feature type="domain" description="tRNA/rRNA methyltransferase SpoU type" evidence="8">
    <location>
        <begin position="11"/>
        <end position="155"/>
    </location>
</feature>
<keyword evidence="4 6" id="KW-0949">S-adenosyl-L-methionine</keyword>
<dbReference type="PANTHER" id="PTHR42971">
    <property type="entry name" value="TRNA (CYTIDINE(34)-2'-O)-METHYLTRANSFERASE"/>
    <property type="match status" value="1"/>
</dbReference>
<keyword evidence="5 6" id="KW-0819">tRNA processing</keyword>
<proteinExistence type="inferred from homology"/>
<protein>
    <recommendedName>
        <fullName evidence="6">Putative tRNA (cytidine(34)-2'-O)-methyltransferase</fullName>
        <ecNumber evidence="6">2.1.1.207</ecNumber>
    </recommendedName>
    <alternativeName>
        <fullName evidence="6">tRNA (cytidine/uridine-2'-O-)-methyltransferase</fullName>
    </alternativeName>
</protein>
<evidence type="ECO:0000256" key="5">
    <source>
        <dbReference type="ARBA" id="ARBA00022694"/>
    </source>
</evidence>
<accession>A0A292IIZ0</accession>
<dbReference type="InterPro" id="IPR029028">
    <property type="entry name" value="Alpha/beta_knot_MTases"/>
</dbReference>
<dbReference type="EMBL" id="HG937516">
    <property type="protein sequence ID" value="CDN40497.1"/>
    <property type="molecule type" value="Genomic_DNA"/>
</dbReference>
<comment type="catalytic activity">
    <reaction evidence="6">
        <text>cytidine(34) in tRNA + S-adenosyl-L-methionine = 2'-O-methylcytidine(34) in tRNA + S-adenosyl-L-homocysteine + H(+)</text>
        <dbReference type="Rhea" id="RHEA:43084"/>
        <dbReference type="Rhea" id="RHEA-COMP:10331"/>
        <dbReference type="Rhea" id="RHEA-COMP:10332"/>
        <dbReference type="ChEBI" id="CHEBI:15378"/>
        <dbReference type="ChEBI" id="CHEBI:57856"/>
        <dbReference type="ChEBI" id="CHEBI:59789"/>
        <dbReference type="ChEBI" id="CHEBI:74495"/>
        <dbReference type="ChEBI" id="CHEBI:82748"/>
        <dbReference type="EC" id="2.1.1.207"/>
    </reaction>
</comment>
<dbReference type="PANTHER" id="PTHR42971:SF1">
    <property type="entry name" value="TRNA (CYTIDINE(34)-2'-O)-METHYLTRANSFERASE"/>
    <property type="match status" value="1"/>
</dbReference>
<comment type="subcellular location">
    <subcellularLocation>
        <location evidence="6">Cytoplasm</location>
    </subcellularLocation>
</comment>
<dbReference type="KEGG" id="mamp:MAMA39_03770"/>
<dbReference type="InterPro" id="IPR029026">
    <property type="entry name" value="tRNA_m1G_MTases_N"/>
</dbReference>
<dbReference type="GO" id="GO:0141102">
    <property type="term" value="F:tRNA (5-carboxymethylaminomethyluridine(34)-2'-O)-methyltransferase activity"/>
    <property type="evidence" value="ECO:0007669"/>
    <property type="project" value="RHEA"/>
</dbReference>
<feature type="binding site" evidence="6 7">
    <location>
        <position position="143"/>
    </location>
    <ligand>
        <name>S-adenosyl-L-methionine</name>
        <dbReference type="ChEBI" id="CHEBI:59789"/>
    </ligand>
</feature>
<dbReference type="Pfam" id="PF00588">
    <property type="entry name" value="SpoU_methylase"/>
    <property type="match status" value="1"/>
</dbReference>
<dbReference type="InterPro" id="IPR001537">
    <property type="entry name" value="SpoU_MeTrfase"/>
</dbReference>
<reference evidence="9 10" key="1">
    <citation type="journal article" date="2015" name="Clin. Infect. Dis.">
        <title>Genomic Investigations unmask Mycoplasma amphoriforme, a new respiratory pathogen.</title>
        <authorList>
            <person name="Gillespie S.H."/>
            <person name="Ling C.L."/>
            <person name="Oravcova K."/>
            <person name="Pinheiro M."/>
            <person name="Wells L."/>
            <person name="Bryant J.M."/>
            <person name="McHugh T.D."/>
            <person name="Bebear C."/>
            <person name="Webster D."/>
            <person name="Harris S.R."/>
            <person name="Seth-Smith H.M."/>
            <person name="Thomson N.R."/>
        </authorList>
    </citation>
    <scope>NUCLEOTIDE SEQUENCE [LARGE SCALE GENOMIC DNA]</scope>
    <source>
        <strain evidence="9 10">A39</strain>
    </source>
</reference>
<dbReference type="NCBIfam" id="TIGR00185">
    <property type="entry name" value="tRNA_yibK_trmL"/>
    <property type="match status" value="1"/>
</dbReference>
<dbReference type="InterPro" id="IPR016914">
    <property type="entry name" value="TrmL"/>
</dbReference>
<sequence length="168" mass="19681">MINNLDKIKQLNIVLYQPEIPYNTGNVARSCVAFNARLHLIRPYGFFLNDKRMIRAAVGYFEQAQLQEHDNFTSFLKTINNEDLVYFLTKEGSLNPHQIDFRFVEKKQIYLVFGQETKGLPVELLNQYKNYTVRIPVNEQLRSLNLSNSVVCLMYEVLRQNNFKGLVL</sequence>
<dbReference type="GO" id="GO:0002130">
    <property type="term" value="P:wobble position ribose methylation"/>
    <property type="evidence" value="ECO:0007669"/>
    <property type="project" value="TreeGrafter"/>
</dbReference>
<evidence type="ECO:0000313" key="9">
    <source>
        <dbReference type="EMBL" id="CDN40497.1"/>
    </source>
</evidence>
<evidence type="ECO:0000256" key="3">
    <source>
        <dbReference type="ARBA" id="ARBA00022679"/>
    </source>
</evidence>
<dbReference type="Gene3D" id="3.40.1280.10">
    <property type="match status" value="1"/>
</dbReference>
<dbReference type="GO" id="GO:0141098">
    <property type="term" value="F:tRNA (cytidine(34)-2'-O)-methyltransferase activity"/>
    <property type="evidence" value="ECO:0007669"/>
    <property type="project" value="RHEA"/>
</dbReference>
<comment type="function">
    <text evidence="6">Could methylate the ribose at the nucleotide 34 wobble position in tRNA.</text>
</comment>
<evidence type="ECO:0000313" key="10">
    <source>
        <dbReference type="Proteomes" id="UP000261764"/>
    </source>
</evidence>
<evidence type="ECO:0000256" key="6">
    <source>
        <dbReference type="HAMAP-Rule" id="MF_01885"/>
    </source>
</evidence>
<comment type="catalytic activity">
    <reaction evidence="6">
        <text>5-carboxymethylaminomethyluridine(34) in tRNA(Leu) + S-adenosyl-L-methionine = 5-carboxymethylaminomethyl-2'-O-methyluridine(34) in tRNA(Leu) + S-adenosyl-L-homocysteine + H(+)</text>
        <dbReference type="Rhea" id="RHEA:43088"/>
        <dbReference type="Rhea" id="RHEA-COMP:10333"/>
        <dbReference type="Rhea" id="RHEA-COMP:10334"/>
        <dbReference type="ChEBI" id="CHEBI:15378"/>
        <dbReference type="ChEBI" id="CHEBI:57856"/>
        <dbReference type="ChEBI" id="CHEBI:59789"/>
        <dbReference type="ChEBI" id="CHEBI:74508"/>
        <dbReference type="ChEBI" id="CHEBI:74511"/>
        <dbReference type="EC" id="2.1.1.207"/>
    </reaction>
</comment>
<dbReference type="GO" id="GO:0005737">
    <property type="term" value="C:cytoplasm"/>
    <property type="evidence" value="ECO:0007669"/>
    <property type="project" value="UniProtKB-SubCell"/>
</dbReference>
<evidence type="ECO:0000259" key="8">
    <source>
        <dbReference type="Pfam" id="PF00588"/>
    </source>
</evidence>
<evidence type="ECO:0000256" key="4">
    <source>
        <dbReference type="ARBA" id="ARBA00022691"/>
    </source>
</evidence>
<dbReference type="AlphaFoldDB" id="A0A292IIZ0"/>
<dbReference type="Proteomes" id="UP000261764">
    <property type="component" value="Chromosome I"/>
</dbReference>
<evidence type="ECO:0000256" key="1">
    <source>
        <dbReference type="ARBA" id="ARBA00022490"/>
    </source>
</evidence>
<organism evidence="9 10">
    <name type="scientific">Mycoplasma amphoriforme A39</name>
    <dbReference type="NCBI Taxonomy" id="572419"/>
    <lineage>
        <taxon>Bacteria</taxon>
        <taxon>Bacillati</taxon>
        <taxon>Mycoplasmatota</taxon>
        <taxon>Mollicutes</taxon>
        <taxon>Mycoplasmataceae</taxon>
        <taxon>Mycoplasma</taxon>
    </lineage>
</organism>
<keyword evidence="10" id="KW-1185">Reference proteome</keyword>
<feature type="binding site" evidence="6 7">
    <location>
        <position position="88"/>
    </location>
    <ligand>
        <name>S-adenosyl-L-methionine</name>
        <dbReference type="ChEBI" id="CHEBI:59789"/>
    </ligand>
</feature>
<gene>
    <name evidence="9" type="ORF">MAMA39_03770</name>
</gene>
<dbReference type="PIRSF" id="PIRSF029256">
    <property type="entry name" value="SpoU_TrmH_prd"/>
    <property type="match status" value="1"/>
</dbReference>
<dbReference type="EC" id="2.1.1.207" evidence="6"/>
<comment type="similarity">
    <text evidence="6">Belongs to the class IV-like SAM-binding methyltransferase superfamily. RNA methyltransferase TrmH family. TrmL subfamily.</text>
</comment>
<dbReference type="SUPFAM" id="SSF75217">
    <property type="entry name" value="alpha/beta knot"/>
    <property type="match status" value="1"/>
</dbReference>
<dbReference type="CDD" id="cd18094">
    <property type="entry name" value="SpoU-like_TrmL"/>
    <property type="match status" value="1"/>
</dbReference>
<feature type="binding site" evidence="6 7">
    <location>
        <position position="135"/>
    </location>
    <ligand>
        <name>S-adenosyl-L-methionine</name>
        <dbReference type="ChEBI" id="CHEBI:59789"/>
    </ligand>
</feature>
<keyword evidence="1 6" id="KW-0963">Cytoplasm</keyword>
<dbReference type="HAMAP" id="MF_01885">
    <property type="entry name" value="tRNA_methyltr_TrmL"/>
    <property type="match status" value="1"/>
</dbReference>
<feature type="binding site" evidence="6 7">
    <location>
        <position position="114"/>
    </location>
    <ligand>
        <name>S-adenosyl-L-methionine</name>
        <dbReference type="ChEBI" id="CHEBI:59789"/>
    </ligand>
</feature>
<keyword evidence="2 6" id="KW-0489">Methyltransferase</keyword>
<evidence type="ECO:0000256" key="2">
    <source>
        <dbReference type="ARBA" id="ARBA00022603"/>
    </source>
</evidence>
<dbReference type="GO" id="GO:0003723">
    <property type="term" value="F:RNA binding"/>
    <property type="evidence" value="ECO:0007669"/>
    <property type="project" value="InterPro"/>
</dbReference>
<keyword evidence="3 6" id="KW-0808">Transferase</keyword>
<dbReference type="RefSeq" id="WP_343251841.1">
    <property type="nucleotide sequence ID" value="NZ_HG937516.1"/>
</dbReference>